<proteinExistence type="predicted"/>
<evidence type="ECO:0008006" key="3">
    <source>
        <dbReference type="Google" id="ProtNLM"/>
    </source>
</evidence>
<dbReference type="AlphaFoldDB" id="A0A2U3D5Q8"/>
<sequence length="222" mass="25141">MLWWTLIIVALFGIVLFAPIRFEVRYEHHQPIEQVHIFIRYLYLVRIHREWAIPTPSPETLVTIFSSRHVQQNPNIHPDVKKLDKRKQQIQRLTFLLTHIDEAGPILIQLTRKISILELSWTTTLGTGNAALTGMGCGFAWTLKSMIVGVLTEACSFRKPPFLSIQPNYYTALFKTSLSCIGTVSIGKTMFAGARLLWLLKMGGAHARTSDPISNANRDGKS</sequence>
<dbReference type="RefSeq" id="WP_109431606.1">
    <property type="nucleotide sequence ID" value="NZ_MPDK01000033.1"/>
</dbReference>
<dbReference type="EMBL" id="MPDK01000033">
    <property type="protein sequence ID" value="PWI56614.1"/>
    <property type="molecule type" value="Genomic_DNA"/>
</dbReference>
<name>A0A2U3D5Q8_SULT2</name>
<dbReference type="InterPro" id="IPR021338">
    <property type="entry name" value="DUF2953"/>
</dbReference>
<reference evidence="1 2" key="1">
    <citation type="submission" date="2016-11" db="EMBL/GenBank/DDBJ databases">
        <title>Comparative genomics of Acidibacillus ferroxidans species.</title>
        <authorList>
            <person name="Oliveira G."/>
            <person name="Nunes G."/>
            <person name="Oliveira R."/>
            <person name="Araujo F."/>
            <person name="Salim A."/>
            <person name="Scholte L."/>
            <person name="Morais D."/>
            <person name="Nancucheo I."/>
            <person name="Johnson D.B."/>
            <person name="Grail B."/>
            <person name="Bittencourt J."/>
            <person name="Valadares R."/>
        </authorList>
    </citation>
    <scope>NUCLEOTIDE SEQUENCE [LARGE SCALE GENOMIC DNA]</scope>
    <source>
        <strain evidence="1 2">Y002</strain>
    </source>
</reference>
<dbReference type="Pfam" id="PF11167">
    <property type="entry name" value="DUF2953"/>
    <property type="match status" value="1"/>
</dbReference>
<protein>
    <recommendedName>
        <fullName evidence="3">DUF2953 domain-containing protein</fullName>
    </recommendedName>
</protein>
<dbReference type="Proteomes" id="UP000245380">
    <property type="component" value="Unassembled WGS sequence"/>
</dbReference>
<comment type="caution">
    <text evidence="1">The sequence shown here is derived from an EMBL/GenBank/DDBJ whole genome shotgun (WGS) entry which is preliminary data.</text>
</comment>
<dbReference type="OrthoDB" id="1683589at2"/>
<keyword evidence="2" id="KW-1185">Reference proteome</keyword>
<evidence type="ECO:0000313" key="1">
    <source>
        <dbReference type="EMBL" id="PWI56614.1"/>
    </source>
</evidence>
<organism evidence="1 2">
    <name type="scientific">Sulfoacidibacillus thermotolerans</name>
    <name type="common">Acidibacillus sulfuroxidans</name>
    <dbReference type="NCBI Taxonomy" id="1765684"/>
    <lineage>
        <taxon>Bacteria</taxon>
        <taxon>Bacillati</taxon>
        <taxon>Bacillota</taxon>
        <taxon>Bacilli</taxon>
        <taxon>Bacillales</taxon>
        <taxon>Alicyclobacillaceae</taxon>
        <taxon>Sulfoacidibacillus</taxon>
    </lineage>
</organism>
<gene>
    <name evidence="1" type="ORF">BM613_12815</name>
</gene>
<evidence type="ECO:0000313" key="2">
    <source>
        <dbReference type="Proteomes" id="UP000245380"/>
    </source>
</evidence>
<accession>A0A2U3D5Q8</accession>